<accession>A0ABS4PB33</accession>
<evidence type="ECO:0000256" key="1">
    <source>
        <dbReference type="ARBA" id="ARBA00022602"/>
    </source>
</evidence>
<dbReference type="InterPro" id="IPR036551">
    <property type="entry name" value="Flavin_trans-like"/>
</dbReference>
<feature type="domain" description="Flavoprotein" evidence="6">
    <location>
        <begin position="12"/>
        <end position="176"/>
    </location>
</feature>
<gene>
    <name evidence="5" type="primary">ubiX</name>
    <name evidence="7" type="ORF">J2125_003031</name>
</gene>
<dbReference type="HAMAP" id="MF_01984">
    <property type="entry name" value="ubiX_pad"/>
    <property type="match status" value="1"/>
</dbReference>
<feature type="binding site" evidence="5">
    <location>
        <position position="177"/>
    </location>
    <ligand>
        <name>dimethylallyl phosphate</name>
        <dbReference type="ChEBI" id="CHEBI:88052"/>
    </ligand>
</feature>
<name>A0ABS4PB33_9GAMM</name>
<dbReference type="SUPFAM" id="SSF52507">
    <property type="entry name" value="Homo-oligomeric flavin-containing Cys decarboxylases, HFCD"/>
    <property type="match status" value="1"/>
</dbReference>
<reference evidence="7 8" key="1">
    <citation type="submission" date="2021-03" db="EMBL/GenBank/DDBJ databases">
        <authorList>
            <person name="D'Agostino P."/>
            <person name="Huntemann M."/>
            <person name="Clum A."/>
            <person name="Spunde A."/>
            <person name="Palaniappan K."/>
            <person name="Ritter S."/>
            <person name="Mikhailova N."/>
            <person name="Chen I.-M."/>
            <person name="Stamatis D."/>
            <person name="Reddy T."/>
            <person name="O'Malley R."/>
            <person name="Daum C."/>
            <person name="Shapiro N."/>
            <person name="Ivanova N."/>
            <person name="Kyrpides N."/>
            <person name="Woyke T."/>
        </authorList>
    </citation>
    <scope>NUCLEOTIDE SEQUENCE [LARGE SCALE GENOMIC DNA]</scope>
    <source>
        <strain evidence="7 8">WS4403</strain>
    </source>
</reference>
<comment type="similarity">
    <text evidence="5">Belongs to the UbiX/PAD1 family.</text>
</comment>
<comment type="catalytic activity">
    <reaction evidence="5">
        <text>dimethylallyl phosphate + FMNH2 = prenylated FMNH2 + phosphate</text>
        <dbReference type="Rhea" id="RHEA:37743"/>
        <dbReference type="ChEBI" id="CHEBI:43474"/>
        <dbReference type="ChEBI" id="CHEBI:57618"/>
        <dbReference type="ChEBI" id="CHEBI:87467"/>
        <dbReference type="ChEBI" id="CHEBI:88052"/>
        <dbReference type="EC" id="2.5.1.129"/>
    </reaction>
</comment>
<evidence type="ECO:0000313" key="7">
    <source>
        <dbReference type="EMBL" id="MBP2169839.1"/>
    </source>
</evidence>
<dbReference type="GO" id="GO:0008694">
    <property type="term" value="F:4-hydroxy-3-polyprenylbenzoate decarboxylase activity"/>
    <property type="evidence" value="ECO:0007669"/>
    <property type="project" value="UniProtKB-EC"/>
</dbReference>
<dbReference type="EMBL" id="JAGGMQ010000001">
    <property type="protein sequence ID" value="MBP2169839.1"/>
    <property type="molecule type" value="Genomic_DNA"/>
</dbReference>
<dbReference type="Pfam" id="PF02441">
    <property type="entry name" value="Flavoprotein"/>
    <property type="match status" value="1"/>
</dbReference>
<keyword evidence="3 5" id="KW-0288">FMN</keyword>
<evidence type="ECO:0000259" key="6">
    <source>
        <dbReference type="Pfam" id="PF02441"/>
    </source>
</evidence>
<dbReference type="NCBIfam" id="TIGR00421">
    <property type="entry name" value="ubiX_pad"/>
    <property type="match status" value="1"/>
</dbReference>
<dbReference type="EC" id="2.5.1.129" evidence="5"/>
<sequence>MSGSVSALKKPRLVVGISGASGFSYGVQALRFLRQAGVESHLVISPAAHLNRQHETSLSEEDVLALADVVHPIRAVGAAISSGSFQTMGMLVAPCSMHSLAAIANGVTDNLLTRAADVVLKERRRLVLMVRETPLHAGHLRNMQYATECGAIIFPPVPALYARPQTVEEIISHSVARALSLFGIDCAELPRWGETVNLLSGSEES</sequence>
<dbReference type="NCBIfam" id="NF004685">
    <property type="entry name" value="PRK06029.1"/>
    <property type="match status" value="1"/>
</dbReference>
<dbReference type="RefSeq" id="WP_017800402.1">
    <property type="nucleotide sequence ID" value="NZ_JAGGMQ010000001.1"/>
</dbReference>
<dbReference type="InterPro" id="IPR004507">
    <property type="entry name" value="UbiX-like"/>
</dbReference>
<dbReference type="Gene3D" id="3.40.50.1950">
    <property type="entry name" value="Flavin prenyltransferase-like"/>
    <property type="match status" value="1"/>
</dbReference>
<comment type="caution">
    <text evidence="7">The sequence shown here is derived from an EMBL/GenBank/DDBJ whole genome shotgun (WGS) entry which is preliminary data.</text>
</comment>
<protein>
    <recommendedName>
        <fullName evidence="5">Flavin prenyltransferase UbiX</fullName>
        <ecNumber evidence="5">2.5.1.129</ecNumber>
    </recommendedName>
</protein>
<keyword evidence="4 5" id="KW-0808">Transferase</keyword>
<feature type="binding site" evidence="5">
    <location>
        <begin position="19"/>
        <end position="21"/>
    </location>
    <ligand>
        <name>FMN</name>
        <dbReference type="ChEBI" id="CHEBI:58210"/>
    </ligand>
</feature>
<keyword evidence="8" id="KW-1185">Reference proteome</keyword>
<keyword evidence="1 5" id="KW-0637">Prenyltransferase</keyword>
<dbReference type="Proteomes" id="UP001195624">
    <property type="component" value="Unassembled WGS sequence"/>
</dbReference>
<evidence type="ECO:0000256" key="5">
    <source>
        <dbReference type="HAMAP-Rule" id="MF_01984"/>
    </source>
</evidence>
<organism evidence="7 8">
    <name type="scientific">Winslowiella toletana</name>
    <dbReference type="NCBI Taxonomy" id="92490"/>
    <lineage>
        <taxon>Bacteria</taxon>
        <taxon>Pseudomonadati</taxon>
        <taxon>Pseudomonadota</taxon>
        <taxon>Gammaproteobacteria</taxon>
        <taxon>Enterobacterales</taxon>
        <taxon>Erwiniaceae</taxon>
        <taxon>Winslowiella</taxon>
    </lineage>
</organism>
<feature type="binding site" evidence="5">
    <location>
        <position position="131"/>
    </location>
    <ligand>
        <name>FMN</name>
        <dbReference type="ChEBI" id="CHEBI:58210"/>
    </ligand>
</feature>
<comment type="caution">
    <text evidence="5">Lacks conserved residue(s) required for the propagation of feature annotation.</text>
</comment>
<reference evidence="8" key="2">
    <citation type="submission" date="2023-07" db="EMBL/GenBank/DDBJ databases">
        <title>Genome mining of underrepresented organisms for secondary metabolites.</title>
        <authorList>
            <person name="D'Agostino P.M."/>
        </authorList>
    </citation>
    <scope>NUCLEOTIDE SEQUENCE [LARGE SCALE GENOMIC DNA]</scope>
    <source>
        <strain evidence="8">WS4403</strain>
    </source>
</reference>
<keyword evidence="2 5" id="KW-0285">Flavoprotein</keyword>
<evidence type="ECO:0000256" key="2">
    <source>
        <dbReference type="ARBA" id="ARBA00022630"/>
    </source>
</evidence>
<evidence type="ECO:0000256" key="4">
    <source>
        <dbReference type="ARBA" id="ARBA00022679"/>
    </source>
</evidence>
<feature type="binding site" evidence="5">
    <location>
        <begin position="96"/>
        <end position="99"/>
    </location>
    <ligand>
        <name>FMN</name>
        <dbReference type="ChEBI" id="CHEBI:58210"/>
    </ligand>
</feature>
<feature type="binding site" evidence="5">
    <location>
        <position position="161"/>
    </location>
    <ligand>
        <name>dimethylallyl phosphate</name>
        <dbReference type="ChEBI" id="CHEBI:88052"/>
    </ligand>
</feature>
<dbReference type="InterPro" id="IPR003382">
    <property type="entry name" value="Flavoprotein"/>
</dbReference>
<proteinExistence type="inferred from homology"/>
<evidence type="ECO:0000256" key="3">
    <source>
        <dbReference type="ARBA" id="ARBA00022643"/>
    </source>
</evidence>
<comment type="function">
    <text evidence="5">Flavin prenyltransferase that catalyzes the synthesis of the prenylated FMN cofactor (prenyl-FMN) for 4-hydroxy-3-polyprenylbenzoic acid decarboxylase UbiD. The prenyltransferase is metal-independent and links a dimethylallyl moiety from dimethylallyl monophosphate (DMAP) to the flavin N5 and C6 atoms of FMN.</text>
</comment>
<evidence type="ECO:0000313" key="8">
    <source>
        <dbReference type="Proteomes" id="UP001195624"/>
    </source>
</evidence>
<keyword evidence="7" id="KW-0456">Lyase</keyword>
<feature type="binding site" evidence="5">
    <location>
        <position position="45"/>
    </location>
    <ligand>
        <name>FMN</name>
        <dbReference type="ChEBI" id="CHEBI:58210"/>
    </ligand>
</feature>